<reference evidence="1 2" key="1">
    <citation type="journal article" date="2009" name="Stand. Genomic Sci.">
        <title>Complete genome sequence of Jonesia denitrificans type strain (Prevot 55134).</title>
        <authorList>
            <person name="Pukall R."/>
            <person name="Gehrich-Schroter G."/>
            <person name="Lapidus A."/>
            <person name="Nolan M."/>
            <person name="Glavina Del Rio T."/>
            <person name="Lucas S."/>
            <person name="Chen F."/>
            <person name="Tice H."/>
            <person name="Pitluck S."/>
            <person name="Cheng J.F."/>
            <person name="Copeland A."/>
            <person name="Saunders E."/>
            <person name="Brettin T."/>
            <person name="Detter J.C."/>
            <person name="Bruce D."/>
            <person name="Goodwin L."/>
            <person name="Pati A."/>
            <person name="Ivanova N."/>
            <person name="Mavromatis K."/>
            <person name="Ovchinnikova G."/>
            <person name="Chen A."/>
            <person name="Palaniappan K."/>
            <person name="Land M."/>
            <person name="Hauser L."/>
            <person name="Chang Y.J."/>
            <person name="Jeffries C.D."/>
            <person name="Chain P."/>
            <person name="Goker M."/>
            <person name="Bristow J."/>
            <person name="Eisen J.A."/>
            <person name="Markowitz V."/>
            <person name="Hugenholtz P."/>
            <person name="Kyrpides N.C."/>
            <person name="Klenk H.P."/>
            <person name="Han C."/>
        </authorList>
    </citation>
    <scope>NUCLEOTIDE SEQUENCE [LARGE SCALE GENOMIC DNA]</scope>
    <source>
        <strain evidence="2">ATCC 14870 / DSM 20603 / BCRC 15368 / CIP 55.134 / JCM 11481 / NBRC 15587 / NCTC 10816 / Prevot 55134</strain>
    </source>
</reference>
<gene>
    <name evidence="1" type="ordered locus">Jden_0377</name>
</gene>
<dbReference type="Proteomes" id="UP000000628">
    <property type="component" value="Chromosome"/>
</dbReference>
<name>C7QZP0_JONDD</name>
<proteinExistence type="predicted"/>
<evidence type="ECO:0000313" key="1">
    <source>
        <dbReference type="EMBL" id="ACV08046.1"/>
    </source>
</evidence>
<protein>
    <submittedName>
        <fullName evidence="1">Uncharacterized protein</fullName>
    </submittedName>
</protein>
<dbReference type="AlphaFoldDB" id="C7QZP0"/>
<evidence type="ECO:0000313" key="2">
    <source>
        <dbReference type="Proteomes" id="UP000000628"/>
    </source>
</evidence>
<dbReference type="STRING" id="471856.Jden_0377"/>
<organism evidence="1 2">
    <name type="scientific">Jonesia denitrificans (strain ATCC 14870 / DSM 20603 / BCRC 15368 / CIP 55.134 / JCM 11481 / NBRC 15587 / NCTC 10816 / Prevot 55134)</name>
    <name type="common">Listeria denitrificans</name>
    <dbReference type="NCBI Taxonomy" id="471856"/>
    <lineage>
        <taxon>Bacteria</taxon>
        <taxon>Bacillati</taxon>
        <taxon>Actinomycetota</taxon>
        <taxon>Actinomycetes</taxon>
        <taxon>Micrococcales</taxon>
        <taxon>Jonesiaceae</taxon>
        <taxon>Jonesia</taxon>
    </lineage>
</organism>
<dbReference type="KEGG" id="jde:Jden_0377"/>
<dbReference type="HOGENOM" id="CLU_2861766_0_0_11"/>
<sequence length="64" mass="6900">MITVAGVGAVLTGPLGGEAWVLRHEKVTVSLFPLTGGRWEIYVCVHVHRSEEAVTLPVSVHVHT</sequence>
<keyword evidence="2" id="KW-1185">Reference proteome</keyword>
<dbReference type="EMBL" id="CP001706">
    <property type="protein sequence ID" value="ACV08046.1"/>
    <property type="molecule type" value="Genomic_DNA"/>
</dbReference>
<accession>C7QZP0</accession>